<sequence length="254" mass="27627">MPVAFAADRVQERPVTLQLDVNTAGQVTAAKVMDPVPVVEATSDGRLVPEGPSYLPLPEALARTVEQATLKWRFRPLRIAGIAVTGRTWARGTLQFVEHGDGHVDVALRYGSNGPFMRQPVAVTYPVPMMRQDVTGVLAVEYVVEPDGSIDQIRVLKAFGKAAEHKEAFEQAIRQALRASRSLPLLVDGNAVATRMRVPYVFSMEDGASDFDNTRLLKRAWHAIHRDPPDSRSVSASAPAEAVAVDSPFVLPPG</sequence>
<name>A0A1H6QYA3_9GAMM</name>
<dbReference type="GO" id="GO:0055085">
    <property type="term" value="P:transmembrane transport"/>
    <property type="evidence" value="ECO:0007669"/>
    <property type="project" value="InterPro"/>
</dbReference>
<keyword evidence="3" id="KW-1133">Transmembrane helix</keyword>
<dbReference type="InterPro" id="IPR037682">
    <property type="entry name" value="TonB_C"/>
</dbReference>
<gene>
    <name evidence="6" type="ORF">SAMN04487997_0698</name>
</gene>
<dbReference type="InterPro" id="IPR006260">
    <property type="entry name" value="TonB/TolA_C"/>
</dbReference>
<dbReference type="Pfam" id="PF03544">
    <property type="entry name" value="TonB_C"/>
    <property type="match status" value="1"/>
</dbReference>
<protein>
    <submittedName>
        <fullName evidence="6">TonB family C-terminal domain-containing protein</fullName>
    </submittedName>
</protein>
<evidence type="ECO:0000256" key="4">
    <source>
        <dbReference type="ARBA" id="ARBA00023136"/>
    </source>
</evidence>
<keyword evidence="2" id="KW-0812">Transmembrane</keyword>
<dbReference type="EMBL" id="FNYC01000001">
    <property type="protein sequence ID" value="SEI44480.1"/>
    <property type="molecule type" value="Genomic_DNA"/>
</dbReference>
<evidence type="ECO:0000256" key="2">
    <source>
        <dbReference type="ARBA" id="ARBA00022692"/>
    </source>
</evidence>
<dbReference type="GO" id="GO:0016020">
    <property type="term" value="C:membrane"/>
    <property type="evidence" value="ECO:0007669"/>
    <property type="project" value="UniProtKB-SubCell"/>
</dbReference>
<dbReference type="Gene3D" id="3.30.1150.10">
    <property type="match status" value="1"/>
</dbReference>
<dbReference type="NCBIfam" id="TIGR01352">
    <property type="entry name" value="tonB_Cterm"/>
    <property type="match status" value="1"/>
</dbReference>
<accession>A0A1H6QYA3</accession>
<reference evidence="6 7" key="1">
    <citation type="submission" date="2016-10" db="EMBL/GenBank/DDBJ databases">
        <authorList>
            <person name="de Groot N.N."/>
        </authorList>
    </citation>
    <scope>NUCLEOTIDE SEQUENCE [LARGE SCALE GENOMIC DNA]</scope>
    <source>
        <strain evidence="6 7">DSM 26515</strain>
    </source>
</reference>
<evidence type="ECO:0000259" key="5">
    <source>
        <dbReference type="PROSITE" id="PS52015"/>
    </source>
</evidence>
<proteinExistence type="predicted"/>
<dbReference type="Proteomes" id="UP000199420">
    <property type="component" value="Unassembled WGS sequence"/>
</dbReference>
<evidence type="ECO:0000313" key="7">
    <source>
        <dbReference type="Proteomes" id="UP000199420"/>
    </source>
</evidence>
<keyword evidence="4" id="KW-0472">Membrane</keyword>
<evidence type="ECO:0000313" key="6">
    <source>
        <dbReference type="EMBL" id="SEI44480.1"/>
    </source>
</evidence>
<feature type="domain" description="TonB C-terminal" evidence="5">
    <location>
        <begin position="110"/>
        <end position="211"/>
    </location>
</feature>
<keyword evidence="7" id="KW-1185">Reference proteome</keyword>
<evidence type="ECO:0000256" key="1">
    <source>
        <dbReference type="ARBA" id="ARBA00004167"/>
    </source>
</evidence>
<organism evidence="6 7">
    <name type="scientific">Frateuria terrea</name>
    <dbReference type="NCBI Taxonomy" id="529704"/>
    <lineage>
        <taxon>Bacteria</taxon>
        <taxon>Pseudomonadati</taxon>
        <taxon>Pseudomonadota</taxon>
        <taxon>Gammaproteobacteria</taxon>
        <taxon>Lysobacterales</taxon>
        <taxon>Rhodanobacteraceae</taxon>
        <taxon>Frateuria</taxon>
    </lineage>
</organism>
<comment type="subcellular location">
    <subcellularLocation>
        <location evidence="1">Membrane</location>
        <topology evidence="1">Single-pass membrane protein</topology>
    </subcellularLocation>
</comment>
<evidence type="ECO:0000256" key="3">
    <source>
        <dbReference type="ARBA" id="ARBA00022989"/>
    </source>
</evidence>
<dbReference type="PROSITE" id="PS52015">
    <property type="entry name" value="TONB_CTD"/>
    <property type="match status" value="1"/>
</dbReference>
<dbReference type="SUPFAM" id="SSF74653">
    <property type="entry name" value="TolA/TonB C-terminal domain"/>
    <property type="match status" value="1"/>
</dbReference>
<dbReference type="STRING" id="529704.SAMN02927913_0614"/>
<dbReference type="AlphaFoldDB" id="A0A1H6QYA3"/>